<dbReference type="InterPro" id="IPR050707">
    <property type="entry name" value="HTH_MetabolicPath_Reg"/>
</dbReference>
<feature type="domain" description="HTH iclR-type" evidence="3">
    <location>
        <begin position="6"/>
        <end position="67"/>
    </location>
</feature>
<dbReference type="Gene3D" id="1.10.10.10">
    <property type="entry name" value="Winged helix-like DNA-binding domain superfamily/Winged helix DNA-binding domain"/>
    <property type="match status" value="1"/>
</dbReference>
<dbReference type="SMART" id="SM00346">
    <property type="entry name" value="HTH_ICLR"/>
    <property type="match status" value="1"/>
</dbReference>
<dbReference type="InterPro" id="IPR005471">
    <property type="entry name" value="Tscrpt_reg_IclR_N"/>
</dbReference>
<accession>A0ABT8EL56</accession>
<keyword evidence="2" id="KW-0804">Transcription</keyword>
<comment type="caution">
    <text evidence="4">The sequence shown here is derived from an EMBL/GenBank/DDBJ whole genome shotgun (WGS) entry which is preliminary data.</text>
</comment>
<evidence type="ECO:0000313" key="4">
    <source>
        <dbReference type="EMBL" id="MDN4122006.1"/>
    </source>
</evidence>
<name>A0ABT8EL56_9BURK</name>
<reference evidence="4" key="1">
    <citation type="submission" date="2021-11" db="EMBL/GenBank/DDBJ databases">
        <title>Draft genome sequence of Alcaligenes endophyticus type strain CCUG 75668T.</title>
        <authorList>
            <person name="Salva-Serra F."/>
            <person name="Duran R.E."/>
            <person name="Seeger M."/>
            <person name="Moore E.R.B."/>
            <person name="Jaen-Luchoro D."/>
        </authorList>
    </citation>
    <scope>NUCLEOTIDE SEQUENCE</scope>
    <source>
        <strain evidence="4">CCUG 75668</strain>
    </source>
</reference>
<evidence type="ECO:0000256" key="1">
    <source>
        <dbReference type="ARBA" id="ARBA00023015"/>
    </source>
</evidence>
<keyword evidence="1" id="KW-0805">Transcription regulation</keyword>
<proteinExistence type="predicted"/>
<dbReference type="InterPro" id="IPR036390">
    <property type="entry name" value="WH_DNA-bd_sf"/>
</dbReference>
<dbReference type="InterPro" id="IPR029016">
    <property type="entry name" value="GAF-like_dom_sf"/>
</dbReference>
<sequence length="234" mass="25953">MSNDGVVAVERALSILDCFQPGAERLSLADLSARLPLHKTTIFRMLNSLVRCGYAIRHKDGTYTPGPRLLYLGRVYERSFHLSELVMPVLEALSKKTGESAAYYVEGEELGSRLCLFRCQPHEGLHSQVIAGSVMPPDNSSTARVFKTWAQLEPTQEQTLPYYSCGQRDPHTSSWSVPVIGYENLFVGALTIAGPTVRLNRVDVTFFERTLLQAADELASKLGATADIREALYQ</sequence>
<dbReference type="Proteomes" id="UP001168613">
    <property type="component" value="Unassembled WGS sequence"/>
</dbReference>
<dbReference type="Pfam" id="PF09339">
    <property type="entry name" value="HTH_IclR"/>
    <property type="match status" value="1"/>
</dbReference>
<dbReference type="PROSITE" id="PS51077">
    <property type="entry name" value="HTH_ICLR"/>
    <property type="match status" value="1"/>
</dbReference>
<gene>
    <name evidence="4" type="ORF">LMS43_11975</name>
</gene>
<dbReference type="InterPro" id="IPR036388">
    <property type="entry name" value="WH-like_DNA-bd_sf"/>
</dbReference>
<protein>
    <submittedName>
        <fullName evidence="4">IclR family transcriptional regulator</fullName>
    </submittedName>
</protein>
<dbReference type="PANTHER" id="PTHR30136:SF39">
    <property type="entry name" value="TRANSCRIPTIONAL REGULATORY PROTEIN"/>
    <property type="match status" value="1"/>
</dbReference>
<organism evidence="4 5">
    <name type="scientific">Alcaligenes endophyticus</name>
    <dbReference type="NCBI Taxonomy" id="1929088"/>
    <lineage>
        <taxon>Bacteria</taxon>
        <taxon>Pseudomonadati</taxon>
        <taxon>Pseudomonadota</taxon>
        <taxon>Betaproteobacteria</taxon>
        <taxon>Burkholderiales</taxon>
        <taxon>Alcaligenaceae</taxon>
        <taxon>Alcaligenes</taxon>
    </lineage>
</organism>
<dbReference type="SUPFAM" id="SSF46785">
    <property type="entry name" value="Winged helix' DNA-binding domain"/>
    <property type="match status" value="1"/>
</dbReference>
<dbReference type="SUPFAM" id="SSF55781">
    <property type="entry name" value="GAF domain-like"/>
    <property type="match status" value="1"/>
</dbReference>
<evidence type="ECO:0000313" key="5">
    <source>
        <dbReference type="Proteomes" id="UP001168613"/>
    </source>
</evidence>
<evidence type="ECO:0000259" key="3">
    <source>
        <dbReference type="PROSITE" id="PS51077"/>
    </source>
</evidence>
<dbReference type="EMBL" id="JAJHNU010000003">
    <property type="protein sequence ID" value="MDN4122006.1"/>
    <property type="molecule type" value="Genomic_DNA"/>
</dbReference>
<evidence type="ECO:0000256" key="2">
    <source>
        <dbReference type="ARBA" id="ARBA00023163"/>
    </source>
</evidence>
<keyword evidence="5" id="KW-1185">Reference proteome</keyword>
<dbReference type="RefSeq" id="WP_266122989.1">
    <property type="nucleotide sequence ID" value="NZ_JAJHNU010000003.1"/>
</dbReference>
<dbReference type="Gene3D" id="3.30.450.40">
    <property type="match status" value="2"/>
</dbReference>
<dbReference type="PANTHER" id="PTHR30136">
    <property type="entry name" value="HELIX-TURN-HELIX TRANSCRIPTIONAL REGULATOR, ICLR FAMILY"/>
    <property type="match status" value="1"/>
</dbReference>